<dbReference type="EMBL" id="CP003221">
    <property type="protein sequence ID" value="EGJ49754.1"/>
    <property type="molecule type" value="Genomic_DNA"/>
</dbReference>
<gene>
    <name evidence="6" type="ORF">Desaf_1416</name>
</gene>
<dbReference type="Pfam" id="PF13657">
    <property type="entry name" value="Couple_hipA"/>
    <property type="match status" value="1"/>
</dbReference>
<organism evidence="6 7">
    <name type="scientific">Desulfocurvibacter africanus subsp. africanus str. Walvis Bay</name>
    <dbReference type="NCBI Taxonomy" id="690850"/>
    <lineage>
        <taxon>Bacteria</taxon>
        <taxon>Pseudomonadati</taxon>
        <taxon>Thermodesulfobacteriota</taxon>
        <taxon>Desulfovibrionia</taxon>
        <taxon>Desulfovibrionales</taxon>
        <taxon>Desulfovibrionaceae</taxon>
        <taxon>Desulfocurvibacter</taxon>
    </lineage>
</organism>
<keyword evidence="2" id="KW-0808">Transferase</keyword>
<dbReference type="Gene3D" id="1.10.1070.20">
    <property type="match status" value="1"/>
</dbReference>
<name>F3YZQ5_DESAF</name>
<evidence type="ECO:0000256" key="1">
    <source>
        <dbReference type="ARBA" id="ARBA00010164"/>
    </source>
</evidence>
<evidence type="ECO:0000256" key="3">
    <source>
        <dbReference type="ARBA" id="ARBA00022777"/>
    </source>
</evidence>
<dbReference type="eggNOG" id="COG3550">
    <property type="taxonomic scope" value="Bacteria"/>
</dbReference>
<feature type="domain" description="HipA N-terminal subdomain 1" evidence="5">
    <location>
        <begin position="31"/>
        <end position="121"/>
    </location>
</feature>
<dbReference type="AlphaFoldDB" id="F3YZQ5"/>
<feature type="domain" description="HipA-like C-terminal" evidence="4">
    <location>
        <begin position="176"/>
        <end position="394"/>
    </location>
</feature>
<dbReference type="GO" id="GO:0004674">
    <property type="term" value="F:protein serine/threonine kinase activity"/>
    <property type="evidence" value="ECO:0007669"/>
    <property type="project" value="TreeGrafter"/>
</dbReference>
<dbReference type="PANTHER" id="PTHR37419:SF8">
    <property type="entry name" value="TOXIN YJJJ"/>
    <property type="match status" value="1"/>
</dbReference>
<evidence type="ECO:0000256" key="2">
    <source>
        <dbReference type="ARBA" id="ARBA00022679"/>
    </source>
</evidence>
<dbReference type="Proteomes" id="UP000007844">
    <property type="component" value="Chromosome"/>
</dbReference>
<sequence length="438" mass="48725">MSTENGAYVFVWRSGGFVPAGVLYMVEEGEEVLQCRFQYEPDYLRRKDAVPLDPMSLPLSVGETIVDSPTGFRIFPSFLDQMPDAWGQRVLGAVAAEKNIPLTYFDLIVSGAKDRIGALAYGDTPDGPRWDYPLQPGFMEIAELDLETLLDAAERFQAEGFHDLPRICKEYLATGSSVGGARPKSLCMHRGRHAVAKFKAAGDDFNVCRVEYATMRLAGALGLSVPEVSLVSLDNGQSNRDIFIVERFDRSGGDRVHIISAATAIRASTGLVKLGTYSYQDIVQALNVHGSPSHLQADRMELFRRMVFNMLVANEDDHLRNHSFLHDGTGWRLSPLYDVVPGFHGPRHLYLSAGTQGGLMSLSNALSKCEAFGLYRKQAKDIVGELVAGFMDTWERIFLEAGVPPADMSQLRRLFDCVRLEERETDPEARELLPRQRN</sequence>
<evidence type="ECO:0000313" key="7">
    <source>
        <dbReference type="Proteomes" id="UP000007844"/>
    </source>
</evidence>
<dbReference type="InterPro" id="IPR012893">
    <property type="entry name" value="HipA-like_C"/>
</dbReference>
<dbReference type="GO" id="GO:0005829">
    <property type="term" value="C:cytosol"/>
    <property type="evidence" value="ECO:0007669"/>
    <property type="project" value="TreeGrafter"/>
</dbReference>
<comment type="similarity">
    <text evidence="1">Belongs to the HipA Ser/Thr kinase family.</text>
</comment>
<keyword evidence="3" id="KW-0418">Kinase</keyword>
<dbReference type="RefSeq" id="WP_014259543.1">
    <property type="nucleotide sequence ID" value="NC_016629.1"/>
</dbReference>
<dbReference type="InterPro" id="IPR052028">
    <property type="entry name" value="HipA_Ser/Thr_kinase"/>
</dbReference>
<evidence type="ECO:0000259" key="4">
    <source>
        <dbReference type="Pfam" id="PF07804"/>
    </source>
</evidence>
<dbReference type="HOGENOM" id="CLU_041102_0_0_7"/>
<dbReference type="Pfam" id="PF07804">
    <property type="entry name" value="HipA_C"/>
    <property type="match status" value="1"/>
</dbReference>
<dbReference type="KEGG" id="daf:Desaf_1416"/>
<reference evidence="6 7" key="1">
    <citation type="journal article" date="2011" name="J. Bacteriol.">
        <title>Genome sequence of the mercury-methylating and pleomorphic Desulfovibrio africanus Strain Walvis Bay.</title>
        <authorList>
            <person name="Brown S.D."/>
            <person name="Wall J.D."/>
            <person name="Kucken A.M."/>
            <person name="Gilmour C.C."/>
            <person name="Podar M."/>
            <person name="Brandt C.C."/>
            <person name="Teshima H."/>
            <person name="Detter J.C."/>
            <person name="Han C.S."/>
            <person name="Land M.L."/>
            <person name="Lucas S."/>
            <person name="Han J."/>
            <person name="Pennacchio L."/>
            <person name="Nolan M."/>
            <person name="Pitluck S."/>
            <person name="Woyke T."/>
            <person name="Goodwin L."/>
            <person name="Palumbo A.V."/>
            <person name="Elias D.A."/>
        </authorList>
    </citation>
    <scope>NUCLEOTIDE SEQUENCE [LARGE SCALE GENOMIC DNA]</scope>
    <source>
        <strain evidence="6 7">Walvis Bay</strain>
    </source>
</reference>
<evidence type="ECO:0000259" key="5">
    <source>
        <dbReference type="Pfam" id="PF13657"/>
    </source>
</evidence>
<evidence type="ECO:0000313" key="6">
    <source>
        <dbReference type="EMBL" id="EGJ49754.1"/>
    </source>
</evidence>
<keyword evidence="7" id="KW-1185">Reference proteome</keyword>
<dbReference type="InterPro" id="IPR017508">
    <property type="entry name" value="HipA_N1"/>
</dbReference>
<proteinExistence type="inferred from homology"/>
<dbReference type="STRING" id="690850.Desaf_1416"/>
<protein>
    <submittedName>
        <fullName evidence="6">HipA domain protein</fullName>
    </submittedName>
</protein>
<accession>F3YZQ5</accession>
<dbReference type="PANTHER" id="PTHR37419">
    <property type="entry name" value="SERINE/THREONINE-PROTEIN KINASE TOXIN HIPA"/>
    <property type="match status" value="1"/>
</dbReference>